<evidence type="ECO:0000313" key="3">
    <source>
        <dbReference type="Proteomes" id="UP001497516"/>
    </source>
</evidence>
<name>A0AAV2DRE9_9ROSI</name>
<organism evidence="2 3">
    <name type="scientific">Linum trigynum</name>
    <dbReference type="NCBI Taxonomy" id="586398"/>
    <lineage>
        <taxon>Eukaryota</taxon>
        <taxon>Viridiplantae</taxon>
        <taxon>Streptophyta</taxon>
        <taxon>Embryophyta</taxon>
        <taxon>Tracheophyta</taxon>
        <taxon>Spermatophyta</taxon>
        <taxon>Magnoliopsida</taxon>
        <taxon>eudicotyledons</taxon>
        <taxon>Gunneridae</taxon>
        <taxon>Pentapetalae</taxon>
        <taxon>rosids</taxon>
        <taxon>fabids</taxon>
        <taxon>Malpighiales</taxon>
        <taxon>Linaceae</taxon>
        <taxon>Linum</taxon>
    </lineage>
</organism>
<dbReference type="EMBL" id="OZ034816">
    <property type="protein sequence ID" value="CAL1376098.1"/>
    <property type="molecule type" value="Genomic_DNA"/>
</dbReference>
<dbReference type="GO" id="GO:0080188">
    <property type="term" value="P:gene silencing by siRNA-directed DNA methylation"/>
    <property type="evidence" value="ECO:0007669"/>
    <property type="project" value="InterPro"/>
</dbReference>
<dbReference type="Pfam" id="PF09187">
    <property type="entry name" value="RdDM_RDM1"/>
    <property type="match status" value="1"/>
</dbReference>
<protein>
    <submittedName>
        <fullName evidence="2">Uncharacterized protein</fullName>
    </submittedName>
</protein>
<dbReference type="PANTHER" id="PTHR36366">
    <property type="entry name" value="PROTEIN RDM1"/>
    <property type="match status" value="1"/>
</dbReference>
<sequence length="175" mass="19882">MLKRQRTPTNDHLLLSDSETGSNDSKELLVPPTKICMETEISSKIAAKVDVDKKDNNRIEKFKEMLKRAKEYQDKMKEIPIPSNGGKPEQTTGAPILTWEGVGASLRQKHEQPLHYLTRCVLAKWDSWKTAPLDPSDAVSVVWGIEQVHRKCASSVFLAKMWFTDPSYLEFVDLP</sequence>
<reference evidence="2 3" key="1">
    <citation type="submission" date="2024-04" db="EMBL/GenBank/DDBJ databases">
        <authorList>
            <person name="Fracassetti M."/>
        </authorList>
    </citation>
    <scope>NUCLEOTIDE SEQUENCE [LARGE SCALE GENOMIC DNA]</scope>
</reference>
<dbReference type="InterPro" id="IPR036319">
    <property type="entry name" value="RDM1_sf"/>
</dbReference>
<feature type="region of interest" description="Disordered" evidence="1">
    <location>
        <begin position="1"/>
        <end position="28"/>
    </location>
</feature>
<evidence type="ECO:0000313" key="2">
    <source>
        <dbReference type="EMBL" id="CAL1376098.1"/>
    </source>
</evidence>
<evidence type="ECO:0000256" key="1">
    <source>
        <dbReference type="SAM" id="MobiDB-lite"/>
    </source>
</evidence>
<dbReference type="SUPFAM" id="SSF109920">
    <property type="entry name" value="Hypothetical protein At3g22680"/>
    <property type="match status" value="1"/>
</dbReference>
<proteinExistence type="predicted"/>
<dbReference type="InterPro" id="IPR015270">
    <property type="entry name" value="RDM1_plant"/>
</dbReference>
<gene>
    <name evidence="2" type="ORF">LTRI10_LOCUS17850</name>
</gene>
<keyword evidence="3" id="KW-1185">Reference proteome</keyword>
<dbReference type="GO" id="GO:0000419">
    <property type="term" value="C:RNA polymerase V complex"/>
    <property type="evidence" value="ECO:0007669"/>
    <property type="project" value="TreeGrafter"/>
</dbReference>
<dbReference type="PANTHER" id="PTHR36366:SF3">
    <property type="entry name" value="PROTEIN RDM1"/>
    <property type="match status" value="1"/>
</dbReference>
<dbReference type="Proteomes" id="UP001497516">
    <property type="component" value="Chromosome 3"/>
</dbReference>
<accession>A0AAV2DRE9</accession>
<dbReference type="Gene3D" id="1.20.120.690">
    <property type="entry name" value="RDM1 protein domain"/>
    <property type="match status" value="1"/>
</dbReference>
<dbReference type="AlphaFoldDB" id="A0AAV2DRE9"/>